<keyword evidence="2" id="KW-0732">Signal</keyword>
<dbReference type="PANTHER" id="PTHR10151">
    <property type="entry name" value="ECTONUCLEOTIDE PYROPHOSPHATASE/PHOSPHODIESTERASE"/>
    <property type="match status" value="1"/>
</dbReference>
<gene>
    <name evidence="3" type="ORF">QWY29_03235</name>
</gene>
<dbReference type="SUPFAM" id="SSF53649">
    <property type="entry name" value="Alkaline phosphatase-like"/>
    <property type="match status" value="1"/>
</dbReference>
<protein>
    <submittedName>
        <fullName evidence="3">Alkaline phosphatase family protein</fullName>
    </submittedName>
</protein>
<dbReference type="Gene3D" id="3.40.720.10">
    <property type="entry name" value="Alkaline Phosphatase, subunit A"/>
    <property type="match status" value="1"/>
</dbReference>
<feature type="compositionally biased region" description="Low complexity" evidence="1">
    <location>
        <begin position="39"/>
        <end position="50"/>
    </location>
</feature>
<evidence type="ECO:0000256" key="2">
    <source>
        <dbReference type="SAM" id="SignalP"/>
    </source>
</evidence>
<evidence type="ECO:0000256" key="1">
    <source>
        <dbReference type="SAM" id="MobiDB-lite"/>
    </source>
</evidence>
<feature type="signal peptide" evidence="2">
    <location>
        <begin position="1"/>
        <end position="18"/>
    </location>
</feature>
<evidence type="ECO:0000313" key="3">
    <source>
        <dbReference type="EMBL" id="MDN4160357.1"/>
    </source>
</evidence>
<dbReference type="Proteomes" id="UP001168537">
    <property type="component" value="Unassembled WGS sequence"/>
</dbReference>
<dbReference type="RefSeq" id="WP_300959215.1">
    <property type="nucleotide sequence ID" value="NZ_JAUHJR010000001.1"/>
</dbReference>
<reference evidence="3" key="1">
    <citation type="submission" date="2023-06" db="EMBL/GenBank/DDBJ databases">
        <title>Draft genome sequence of Nocardioides sp. SOB72.</title>
        <authorList>
            <person name="Zhang G."/>
        </authorList>
    </citation>
    <scope>NUCLEOTIDE SEQUENCE</scope>
    <source>
        <strain evidence="3">SOB72</strain>
    </source>
</reference>
<feature type="region of interest" description="Disordered" evidence="1">
    <location>
        <begin position="21"/>
        <end position="59"/>
    </location>
</feature>
<keyword evidence="4" id="KW-1185">Reference proteome</keyword>
<dbReference type="EMBL" id="JAUHJR010000001">
    <property type="protein sequence ID" value="MDN4160357.1"/>
    <property type="molecule type" value="Genomic_DNA"/>
</dbReference>
<evidence type="ECO:0000313" key="4">
    <source>
        <dbReference type="Proteomes" id="UP001168537"/>
    </source>
</evidence>
<accession>A0ABT8EQD9</accession>
<sequence length="361" mass="37994">MRRTSLAALALTVVATLACTSGPGSTSAPGTAPAPTPGPTSAGTVTTGAGRQDAAGRKAVSDDRRVLAISVDGLNPSALKRLGPDRTPVLHQLLAEGASTRNARTARELTLTLPNHTGMVTGRRIDDARGGHGVTWNTHRPGTTVQRAAGRGVASVFSVVHAAGGESVVFTGKEKFTLFDRSWPAGVDELTYDEDPLALVKAARRDLLHEDRSLTFLHLATPDVAGHAHGFMSPRYLDAVARTDRLLGKLVKALQGVAEVWRSTAVVLTADHGGKGRDHFDPTRLADHRVPFLVWGHDIEAADLYRINPGRTAPGTSRTSYAGTQPVRNADLANVVTGLLGLDPVPGSGIGRTDPLVVDRD</sequence>
<name>A0ABT8EQD9_9ACTN</name>
<organism evidence="3 4">
    <name type="scientific">Nocardioides abyssi</name>
    <dbReference type="NCBI Taxonomy" id="3058370"/>
    <lineage>
        <taxon>Bacteria</taxon>
        <taxon>Bacillati</taxon>
        <taxon>Actinomycetota</taxon>
        <taxon>Actinomycetes</taxon>
        <taxon>Propionibacteriales</taxon>
        <taxon>Nocardioidaceae</taxon>
        <taxon>Nocardioides</taxon>
    </lineage>
</organism>
<feature type="chain" id="PRO_5045251377" evidence="2">
    <location>
        <begin position="19"/>
        <end position="361"/>
    </location>
</feature>
<comment type="caution">
    <text evidence="3">The sequence shown here is derived from an EMBL/GenBank/DDBJ whole genome shotgun (WGS) entry which is preliminary data.</text>
</comment>
<proteinExistence type="predicted"/>
<dbReference type="InterPro" id="IPR017850">
    <property type="entry name" value="Alkaline_phosphatase_core_sf"/>
</dbReference>
<dbReference type="InterPro" id="IPR002591">
    <property type="entry name" value="Phosphodiest/P_Trfase"/>
</dbReference>
<dbReference type="PROSITE" id="PS51257">
    <property type="entry name" value="PROKAR_LIPOPROTEIN"/>
    <property type="match status" value="1"/>
</dbReference>
<feature type="compositionally biased region" description="Low complexity" evidence="1">
    <location>
        <begin position="21"/>
        <end position="31"/>
    </location>
</feature>
<dbReference type="Pfam" id="PF01663">
    <property type="entry name" value="Phosphodiest"/>
    <property type="match status" value="1"/>
</dbReference>
<dbReference type="PANTHER" id="PTHR10151:SF120">
    <property type="entry name" value="BIS(5'-ADENOSYL)-TRIPHOSPHATASE"/>
    <property type="match status" value="1"/>
</dbReference>